<dbReference type="AlphaFoldDB" id="A0A3N4KTQ2"/>
<reference evidence="2 3" key="1">
    <citation type="journal article" date="2018" name="Nat. Ecol. Evol.">
        <title>Pezizomycetes genomes reveal the molecular basis of ectomycorrhizal truffle lifestyle.</title>
        <authorList>
            <person name="Murat C."/>
            <person name="Payen T."/>
            <person name="Noel B."/>
            <person name="Kuo A."/>
            <person name="Morin E."/>
            <person name="Chen J."/>
            <person name="Kohler A."/>
            <person name="Krizsan K."/>
            <person name="Balestrini R."/>
            <person name="Da Silva C."/>
            <person name="Montanini B."/>
            <person name="Hainaut M."/>
            <person name="Levati E."/>
            <person name="Barry K.W."/>
            <person name="Belfiori B."/>
            <person name="Cichocki N."/>
            <person name="Clum A."/>
            <person name="Dockter R.B."/>
            <person name="Fauchery L."/>
            <person name="Guy J."/>
            <person name="Iotti M."/>
            <person name="Le Tacon F."/>
            <person name="Lindquist E.A."/>
            <person name="Lipzen A."/>
            <person name="Malagnac F."/>
            <person name="Mello A."/>
            <person name="Molinier V."/>
            <person name="Miyauchi S."/>
            <person name="Poulain J."/>
            <person name="Riccioni C."/>
            <person name="Rubini A."/>
            <person name="Sitrit Y."/>
            <person name="Splivallo R."/>
            <person name="Traeger S."/>
            <person name="Wang M."/>
            <person name="Zifcakova L."/>
            <person name="Wipf D."/>
            <person name="Zambonelli A."/>
            <person name="Paolocci F."/>
            <person name="Nowrousian M."/>
            <person name="Ottonello S."/>
            <person name="Baldrian P."/>
            <person name="Spatafora J.W."/>
            <person name="Henrissat B."/>
            <person name="Nagy L.G."/>
            <person name="Aury J.M."/>
            <person name="Wincker P."/>
            <person name="Grigoriev I.V."/>
            <person name="Bonfante P."/>
            <person name="Martin F.M."/>
        </authorList>
    </citation>
    <scope>NUCLEOTIDE SEQUENCE [LARGE SCALE GENOMIC DNA]</scope>
    <source>
        <strain evidence="2 3">CCBAS932</strain>
    </source>
</reference>
<dbReference type="Proteomes" id="UP000277580">
    <property type="component" value="Unassembled WGS sequence"/>
</dbReference>
<evidence type="ECO:0000313" key="2">
    <source>
        <dbReference type="EMBL" id="RPB12799.1"/>
    </source>
</evidence>
<sequence length="172" mass="18789">MGTGGYMGCDRGRMRARTRVTIEQSENQNNASIGDSPILQCTSSCQCQSSMPKSISLSKSVRSMSPNPRPPNTPPFISPTFPTFTPFTPFLSSVASQLYPVYSPAPWNFTCSPPSSKTCQPNITPRPRDPLHDITSRGLHAKPGSSLDHHRIDRGSESDGMEDTCGILWELS</sequence>
<feature type="compositionally biased region" description="Basic and acidic residues" evidence="1">
    <location>
        <begin position="147"/>
        <end position="157"/>
    </location>
</feature>
<proteinExistence type="predicted"/>
<name>A0A3N4KTQ2_9PEZI</name>
<feature type="region of interest" description="Disordered" evidence="1">
    <location>
        <begin position="138"/>
        <end position="160"/>
    </location>
</feature>
<gene>
    <name evidence="2" type="ORF">P167DRAFT_144840</name>
</gene>
<organism evidence="2 3">
    <name type="scientific">Morchella conica CCBAS932</name>
    <dbReference type="NCBI Taxonomy" id="1392247"/>
    <lineage>
        <taxon>Eukaryota</taxon>
        <taxon>Fungi</taxon>
        <taxon>Dikarya</taxon>
        <taxon>Ascomycota</taxon>
        <taxon>Pezizomycotina</taxon>
        <taxon>Pezizomycetes</taxon>
        <taxon>Pezizales</taxon>
        <taxon>Morchellaceae</taxon>
        <taxon>Morchella</taxon>
    </lineage>
</organism>
<keyword evidence="3" id="KW-1185">Reference proteome</keyword>
<dbReference type="InParanoid" id="A0A3N4KTQ2"/>
<dbReference type="EMBL" id="ML119126">
    <property type="protein sequence ID" value="RPB12799.1"/>
    <property type="molecule type" value="Genomic_DNA"/>
</dbReference>
<evidence type="ECO:0000313" key="3">
    <source>
        <dbReference type="Proteomes" id="UP000277580"/>
    </source>
</evidence>
<accession>A0A3N4KTQ2</accession>
<protein>
    <submittedName>
        <fullName evidence="2">Uncharacterized protein</fullName>
    </submittedName>
</protein>
<evidence type="ECO:0000256" key="1">
    <source>
        <dbReference type="SAM" id="MobiDB-lite"/>
    </source>
</evidence>